<evidence type="ECO:0000256" key="2">
    <source>
        <dbReference type="ARBA" id="ARBA00023125"/>
    </source>
</evidence>
<dbReference type="Proteomes" id="UP000245060">
    <property type="component" value="Unassembled WGS sequence"/>
</dbReference>
<evidence type="ECO:0000313" key="5">
    <source>
        <dbReference type="EMBL" id="GBG39240.1"/>
    </source>
</evidence>
<sequence>MKDQALQHVSDRISAHLSSTAKADAGIHCVTEDFDEFRVSLDSVFYSANIDPTREQDRVSCAQLSAVRLKYLTIGLVRFGNEVSVDPGDLGAYHVNVPVSGEVVSSCGERQMIATLGRAAVFTPHEHTVLPVWGADAAQICIKIDRAGVECELARILGHPVDKQIRFDLEMDLMSPAGARWLSMVTLLIETLDDSRPIRTKGLATHVEYLERSLISGLLVQQPHSMTSQIYAPVQARNPGAIQKVLDHIESRPGSQFAVSDLAVVAGISSRHLQHLFQEQFGMSPMTYVRQARLDGVRRELQRGVDDTQISAVAFSWGFNHLGRFAQHYVHKFGESPSHTLRAGLKRSQARR</sequence>
<evidence type="ECO:0000313" key="7">
    <source>
        <dbReference type="Proteomes" id="UP000245060"/>
    </source>
</evidence>
<dbReference type="PANTHER" id="PTHR46796">
    <property type="entry name" value="HTH-TYPE TRANSCRIPTIONAL ACTIVATOR RHAS-RELATED"/>
    <property type="match status" value="1"/>
</dbReference>
<feature type="domain" description="HTH araC/xylS-type" evidence="4">
    <location>
        <begin position="243"/>
        <end position="343"/>
    </location>
</feature>
<reference evidence="7" key="2">
    <citation type="submission" date="2018-04" db="EMBL/GenBank/DDBJ databases">
        <title>Draft genome sequence of Mycobacterium montefiorense isolated from Japanese black salamander.</title>
        <authorList>
            <person name="Fukano H."/>
            <person name="Yoshida M."/>
            <person name="Shimizu A."/>
            <person name="Iwao H."/>
            <person name="Kurata O."/>
            <person name="Katayama Y."/>
            <person name="Omatsu T."/>
            <person name="Mizutani T."/>
            <person name="Wada S."/>
            <person name="Hoshino Y."/>
        </authorList>
    </citation>
    <scope>NUCLEOTIDE SEQUENCE [LARGE SCALE GENOMIC DNA]</scope>
    <source>
        <strain evidence="7">BS</strain>
    </source>
</reference>
<dbReference type="Proteomes" id="UP001139505">
    <property type="component" value="Unassembled WGS sequence"/>
</dbReference>
<reference evidence="6" key="3">
    <citation type="journal article" date="2022" name="Microbiol. Resour. Announc.">
        <title>Draft Genome Sequences of Eight Mycobacterium montefiorense Strains Isolated from Salamanders in Captivity.</title>
        <authorList>
            <person name="Komine T."/>
            <person name="Ihara H."/>
            <person name="Fukano H."/>
            <person name="Hoshino Y."/>
            <person name="Kurata O."/>
            <person name="Wada S."/>
        </authorList>
    </citation>
    <scope>NUCLEOTIDE SEQUENCE</scope>
    <source>
        <strain evidence="6">NJB18185</strain>
    </source>
</reference>
<evidence type="ECO:0000256" key="3">
    <source>
        <dbReference type="ARBA" id="ARBA00023163"/>
    </source>
</evidence>
<dbReference type="InterPro" id="IPR009057">
    <property type="entry name" value="Homeodomain-like_sf"/>
</dbReference>
<keyword evidence="7" id="KW-1185">Reference proteome</keyword>
<gene>
    <name evidence="5" type="ORF">MmonteBS_36120</name>
    <name evidence="6" type="ORF">NJB18185_12690</name>
</gene>
<evidence type="ECO:0000313" key="8">
    <source>
        <dbReference type="Proteomes" id="UP001139505"/>
    </source>
</evidence>
<dbReference type="SUPFAM" id="SSF46689">
    <property type="entry name" value="Homeodomain-like"/>
    <property type="match status" value="1"/>
</dbReference>
<dbReference type="PROSITE" id="PS01124">
    <property type="entry name" value="HTH_ARAC_FAMILY_2"/>
    <property type="match status" value="1"/>
</dbReference>
<reference evidence="6" key="4">
    <citation type="submission" date="2022-04" db="EMBL/GenBank/DDBJ databases">
        <authorList>
            <person name="Komine T."/>
            <person name="Fukano H."/>
            <person name="Wada S."/>
        </authorList>
    </citation>
    <scope>NUCLEOTIDE SEQUENCE</scope>
    <source>
        <strain evidence="6">NJB18185</strain>
    </source>
</reference>
<dbReference type="InterPro" id="IPR035418">
    <property type="entry name" value="AraC-bd_2"/>
</dbReference>
<dbReference type="InterPro" id="IPR018060">
    <property type="entry name" value="HTH_AraC"/>
</dbReference>
<dbReference type="EMBL" id="BFCH01000018">
    <property type="protein sequence ID" value="GBG39240.1"/>
    <property type="molecule type" value="Genomic_DNA"/>
</dbReference>
<dbReference type="EMBL" id="BQYH01000005">
    <property type="protein sequence ID" value="GKU71493.1"/>
    <property type="molecule type" value="Genomic_DNA"/>
</dbReference>
<evidence type="ECO:0000256" key="1">
    <source>
        <dbReference type="ARBA" id="ARBA00023015"/>
    </source>
</evidence>
<keyword evidence="1" id="KW-0805">Transcription regulation</keyword>
<protein>
    <submittedName>
        <fullName evidence="6">Transcriptional regulator</fullName>
    </submittedName>
</protein>
<organism evidence="6 8">
    <name type="scientific">Mycobacterium montefiorense</name>
    <dbReference type="NCBI Taxonomy" id="154654"/>
    <lineage>
        <taxon>Bacteria</taxon>
        <taxon>Bacillati</taxon>
        <taxon>Actinomycetota</taxon>
        <taxon>Actinomycetes</taxon>
        <taxon>Mycobacteriales</taxon>
        <taxon>Mycobacteriaceae</taxon>
        <taxon>Mycobacterium</taxon>
        <taxon>Mycobacterium simiae complex</taxon>
    </lineage>
</organism>
<accession>A0AA37PL25</accession>
<keyword evidence="2" id="KW-0238">DNA-binding</keyword>
<name>A0AA37PL25_9MYCO</name>
<dbReference type="Pfam" id="PF14525">
    <property type="entry name" value="AraC_binding_2"/>
    <property type="match status" value="1"/>
</dbReference>
<dbReference type="AlphaFoldDB" id="A0AA37PL25"/>
<dbReference type="PANTHER" id="PTHR46796:SF12">
    <property type="entry name" value="HTH-TYPE DNA-BINDING TRANSCRIPTIONAL ACTIVATOR EUTR"/>
    <property type="match status" value="1"/>
</dbReference>
<dbReference type="InterPro" id="IPR050204">
    <property type="entry name" value="AraC_XylS_family_regulators"/>
</dbReference>
<dbReference type="GO" id="GO:0043565">
    <property type="term" value="F:sequence-specific DNA binding"/>
    <property type="evidence" value="ECO:0007669"/>
    <property type="project" value="InterPro"/>
</dbReference>
<comment type="caution">
    <text evidence="6">The sequence shown here is derived from an EMBL/GenBank/DDBJ whole genome shotgun (WGS) entry which is preliminary data.</text>
</comment>
<dbReference type="InterPro" id="IPR018062">
    <property type="entry name" value="HTH_AraC-typ_CS"/>
</dbReference>
<evidence type="ECO:0000259" key="4">
    <source>
        <dbReference type="PROSITE" id="PS01124"/>
    </source>
</evidence>
<proteinExistence type="predicted"/>
<dbReference type="SMART" id="SM00342">
    <property type="entry name" value="HTH_ARAC"/>
    <property type="match status" value="1"/>
</dbReference>
<evidence type="ECO:0000313" key="6">
    <source>
        <dbReference type="EMBL" id="GKU71493.1"/>
    </source>
</evidence>
<dbReference type="GO" id="GO:0003700">
    <property type="term" value="F:DNA-binding transcription factor activity"/>
    <property type="evidence" value="ECO:0007669"/>
    <property type="project" value="InterPro"/>
</dbReference>
<keyword evidence="3" id="KW-0804">Transcription</keyword>
<reference evidence="5" key="1">
    <citation type="journal article" date="2018" name="Genome Announc.">
        <title>Draft Genome Sequence of Mycobacterium montefiorense Isolated from Japanese Black Salamander (Hynobius nigrescens).</title>
        <authorList>
            <person name="Fukano H."/>
            <person name="Yoshida M."/>
            <person name="Shimizu A."/>
            <person name="Iwao H."/>
            <person name="Katayama Y."/>
            <person name="Omatsu T."/>
            <person name="Mizutani T."/>
            <person name="Kurata O."/>
            <person name="Wada S."/>
            <person name="Hoshino Y."/>
        </authorList>
    </citation>
    <scope>NUCLEOTIDE SEQUENCE</scope>
    <source>
        <strain evidence="5">BS</strain>
    </source>
</reference>
<dbReference type="Pfam" id="PF12833">
    <property type="entry name" value="HTH_18"/>
    <property type="match status" value="1"/>
</dbReference>
<dbReference type="RefSeq" id="WP_235616809.1">
    <property type="nucleotide sequence ID" value="NZ_BFCH01000018.1"/>
</dbReference>
<dbReference type="PROSITE" id="PS00041">
    <property type="entry name" value="HTH_ARAC_FAMILY_1"/>
    <property type="match status" value="1"/>
</dbReference>
<dbReference type="Gene3D" id="1.10.10.60">
    <property type="entry name" value="Homeodomain-like"/>
    <property type="match status" value="1"/>
</dbReference>